<comment type="caution">
    <text evidence="1">The sequence shown here is derived from an EMBL/GenBank/DDBJ whole genome shotgun (WGS) entry which is preliminary data.</text>
</comment>
<proteinExistence type="predicted"/>
<gene>
    <name evidence="1" type="ORF">Atai01_04640</name>
</gene>
<dbReference type="Gene3D" id="2.30.110.10">
    <property type="entry name" value="Electron Transport, Fmn-binding Protein, Chain A"/>
    <property type="match status" value="1"/>
</dbReference>
<dbReference type="EMBL" id="BSTI01000001">
    <property type="protein sequence ID" value="GLY63845.1"/>
    <property type="molecule type" value="Genomic_DNA"/>
</dbReference>
<organism evidence="1 2">
    <name type="scientific">Amycolatopsis taiwanensis</name>
    <dbReference type="NCBI Taxonomy" id="342230"/>
    <lineage>
        <taxon>Bacteria</taxon>
        <taxon>Bacillati</taxon>
        <taxon>Actinomycetota</taxon>
        <taxon>Actinomycetes</taxon>
        <taxon>Pseudonocardiales</taxon>
        <taxon>Pseudonocardiaceae</taxon>
        <taxon>Amycolatopsis</taxon>
    </lineage>
</organism>
<evidence type="ECO:0000313" key="1">
    <source>
        <dbReference type="EMBL" id="GLY63845.1"/>
    </source>
</evidence>
<evidence type="ECO:0000313" key="2">
    <source>
        <dbReference type="Proteomes" id="UP001165136"/>
    </source>
</evidence>
<dbReference type="InterPro" id="IPR012349">
    <property type="entry name" value="Split_barrel_FMN-bd"/>
</dbReference>
<keyword evidence="2" id="KW-1185">Reference proteome</keyword>
<evidence type="ECO:0008006" key="3">
    <source>
        <dbReference type="Google" id="ProtNLM"/>
    </source>
</evidence>
<dbReference type="Proteomes" id="UP001165136">
    <property type="component" value="Unassembled WGS sequence"/>
</dbReference>
<sequence length="125" mass="14155">MTSTHVPVEPRVLYVGTPIALVTTMSPDGSCNIGPMSSVWALGRTMVLGWAAASQTLANLERERQCVINFRIVETYVRRIHADRAILHDSTMRANHIDTDAWEPALYVFRDYFGTGHRLGRTRRR</sequence>
<protein>
    <recommendedName>
        <fullName evidence="3">Flavin reductase like domain-containing protein</fullName>
    </recommendedName>
</protein>
<name>A0A9W6VCK3_9PSEU</name>
<accession>A0A9W6VCK3</accession>
<reference evidence="1" key="1">
    <citation type="submission" date="2023-03" db="EMBL/GenBank/DDBJ databases">
        <title>Amycolatopsis taiwanensis NBRC 103393.</title>
        <authorList>
            <person name="Ichikawa N."/>
            <person name="Sato H."/>
            <person name="Tonouchi N."/>
        </authorList>
    </citation>
    <scope>NUCLEOTIDE SEQUENCE</scope>
    <source>
        <strain evidence="1">NBRC 103393</strain>
    </source>
</reference>
<dbReference type="AlphaFoldDB" id="A0A9W6VCK3"/>
<dbReference type="SUPFAM" id="SSF50475">
    <property type="entry name" value="FMN-binding split barrel"/>
    <property type="match status" value="1"/>
</dbReference>